<gene>
    <name evidence="1" type="ORF">J8F10_36570</name>
</gene>
<name>A0ABS5C4E4_9BACT</name>
<protein>
    <submittedName>
        <fullName evidence="1">Uncharacterized protein</fullName>
    </submittedName>
</protein>
<organism evidence="1 2">
    <name type="scientific">Gemmata palustris</name>
    <dbReference type="NCBI Taxonomy" id="2822762"/>
    <lineage>
        <taxon>Bacteria</taxon>
        <taxon>Pseudomonadati</taxon>
        <taxon>Planctomycetota</taxon>
        <taxon>Planctomycetia</taxon>
        <taxon>Gemmatales</taxon>
        <taxon>Gemmataceae</taxon>
        <taxon>Gemmata</taxon>
    </lineage>
</organism>
<proteinExistence type="predicted"/>
<accession>A0ABS5C4E4</accession>
<dbReference type="EMBL" id="JAGKQQ010000002">
    <property type="protein sequence ID" value="MBP3960768.1"/>
    <property type="molecule type" value="Genomic_DNA"/>
</dbReference>
<evidence type="ECO:0000313" key="2">
    <source>
        <dbReference type="Proteomes" id="UP000676565"/>
    </source>
</evidence>
<evidence type="ECO:0000313" key="1">
    <source>
        <dbReference type="EMBL" id="MBP3960768.1"/>
    </source>
</evidence>
<sequence>MASPVRFEECRDDITIVKNLLQQKATGEQVVFPLIEPARVIASRRECTAYYTQTARLAIAGKELCVAVVYVDKHALGTGTWAVGEVGKGAERP</sequence>
<reference evidence="1 2" key="1">
    <citation type="submission" date="2021-04" db="EMBL/GenBank/DDBJ databases">
        <authorList>
            <person name="Ivanova A."/>
        </authorList>
    </citation>
    <scope>NUCLEOTIDE SEQUENCE [LARGE SCALE GENOMIC DNA]</scope>
    <source>
        <strain evidence="1 2">G18</strain>
    </source>
</reference>
<dbReference type="RefSeq" id="WP_210663127.1">
    <property type="nucleotide sequence ID" value="NZ_JAGKQQ010000002.1"/>
</dbReference>
<dbReference type="Proteomes" id="UP000676565">
    <property type="component" value="Unassembled WGS sequence"/>
</dbReference>
<comment type="caution">
    <text evidence="1">The sequence shown here is derived from an EMBL/GenBank/DDBJ whole genome shotgun (WGS) entry which is preliminary data.</text>
</comment>
<keyword evidence="2" id="KW-1185">Reference proteome</keyword>